<evidence type="ECO:0000256" key="1">
    <source>
        <dbReference type="SAM" id="Phobius"/>
    </source>
</evidence>
<name>A0ABY3MA25_9FLAO</name>
<evidence type="ECO:0000313" key="2">
    <source>
        <dbReference type="EMBL" id="TYC12122.1"/>
    </source>
</evidence>
<dbReference type="Proteomes" id="UP000323621">
    <property type="component" value="Unassembled WGS sequence"/>
</dbReference>
<keyword evidence="1" id="KW-0472">Membrane</keyword>
<proteinExistence type="predicted"/>
<comment type="caution">
    <text evidence="2">The sequence shown here is derived from an EMBL/GenBank/DDBJ whole genome shotgun (WGS) entry which is preliminary data.</text>
</comment>
<dbReference type="EMBL" id="VSKN01000010">
    <property type="protein sequence ID" value="TYC12122.1"/>
    <property type="molecule type" value="Genomic_DNA"/>
</dbReference>
<reference evidence="2 3" key="1">
    <citation type="submission" date="2019-08" db="EMBL/GenBank/DDBJ databases">
        <title>Genomes of Antarctic Bizionia species.</title>
        <authorList>
            <person name="Bowman J.P."/>
        </authorList>
    </citation>
    <scope>NUCLEOTIDE SEQUENCE [LARGE SCALE GENOMIC DNA]</scope>
    <source>
        <strain evidence="2 3">IC164</strain>
    </source>
</reference>
<accession>A0ABY3MA25</accession>
<keyword evidence="3" id="KW-1185">Reference proteome</keyword>
<evidence type="ECO:0000313" key="3">
    <source>
        <dbReference type="Proteomes" id="UP000323621"/>
    </source>
</evidence>
<feature type="transmembrane region" description="Helical" evidence="1">
    <location>
        <begin position="34"/>
        <end position="50"/>
    </location>
</feature>
<keyword evidence="1" id="KW-1133">Transmembrane helix</keyword>
<sequence>MKLFKIFQYSYLVFAVLFLYDAFSNWGVEQSRSYSSLLLGALAIFMFFFRQRFNEKIDNKDNKK</sequence>
<keyword evidence="1" id="KW-0812">Transmembrane</keyword>
<gene>
    <name evidence="2" type="ORF">ES677_09100</name>
</gene>
<feature type="transmembrane region" description="Helical" evidence="1">
    <location>
        <begin position="9"/>
        <end position="28"/>
    </location>
</feature>
<protein>
    <submittedName>
        <fullName evidence="2">Uncharacterized protein</fullName>
    </submittedName>
</protein>
<organism evidence="2 3">
    <name type="scientific">Bizionia gelidisalsuginis</name>
    <dbReference type="NCBI Taxonomy" id="291188"/>
    <lineage>
        <taxon>Bacteria</taxon>
        <taxon>Pseudomonadati</taxon>
        <taxon>Bacteroidota</taxon>
        <taxon>Flavobacteriia</taxon>
        <taxon>Flavobacteriales</taxon>
        <taxon>Flavobacteriaceae</taxon>
        <taxon>Bizionia</taxon>
    </lineage>
</organism>